<gene>
    <name evidence="4" type="ORF">EV196_11099</name>
</gene>
<dbReference type="AlphaFoldDB" id="A0A4R1RBM6"/>
<evidence type="ECO:0000256" key="1">
    <source>
        <dbReference type="ARBA" id="ARBA00006432"/>
    </source>
</evidence>
<dbReference type="InterPro" id="IPR045851">
    <property type="entry name" value="AMP-bd_C_sf"/>
</dbReference>
<dbReference type="GO" id="GO:0006631">
    <property type="term" value="P:fatty acid metabolic process"/>
    <property type="evidence" value="ECO:0007669"/>
    <property type="project" value="TreeGrafter"/>
</dbReference>
<sequence>MEINFKYINEEFKFNGFHYSNEDLLELAYSYVKEGELYQKEIGNFLFSWLNEADFVEVKTSGSTGKPKSVRIKKDAMVNSALATGEFFNLEAGNKALHCLPTQFIAGKMMLVRAMILGLEIDIVEPTSKPIFDYNKAYHFCAMIPLQLQNCLEKCNSIKTIIVGGASVSNTLKEKIQNIETNVYETYGMTETVTHIALKKLNNFPSLRGGTTKQSVKSYFKLLSNISISTDERDCLVINAPKLSEEKIITNDIVKIHSKTEFEWLGRFDNVINSGGLKLFPEQIEAKLHDKIPSRFFIASKPHDILGEQLILIIEENADYVSPADFSELDKHEKPKQTYTLKEFIETSSGKIHRQKTLELLNIS</sequence>
<dbReference type="PANTHER" id="PTHR43201:SF5">
    <property type="entry name" value="MEDIUM-CHAIN ACYL-COA LIGASE ACSF2, MITOCHONDRIAL"/>
    <property type="match status" value="1"/>
</dbReference>
<organism evidence="4 5">
    <name type="scientific">Mariniflexile fucanivorans</name>
    <dbReference type="NCBI Taxonomy" id="264023"/>
    <lineage>
        <taxon>Bacteria</taxon>
        <taxon>Pseudomonadati</taxon>
        <taxon>Bacteroidota</taxon>
        <taxon>Flavobacteriia</taxon>
        <taxon>Flavobacteriales</taxon>
        <taxon>Flavobacteriaceae</taxon>
        <taxon>Mariniflexile</taxon>
    </lineage>
</organism>
<name>A0A4R1RBM6_9FLAO</name>
<evidence type="ECO:0000256" key="2">
    <source>
        <dbReference type="ARBA" id="ARBA00022598"/>
    </source>
</evidence>
<dbReference type="Pfam" id="PF00501">
    <property type="entry name" value="AMP-binding"/>
    <property type="match status" value="1"/>
</dbReference>
<dbReference type="OrthoDB" id="8870348at2"/>
<keyword evidence="5" id="KW-1185">Reference proteome</keyword>
<dbReference type="RefSeq" id="WP_132219199.1">
    <property type="nucleotide sequence ID" value="NZ_OX156936.1"/>
</dbReference>
<keyword evidence="2 4" id="KW-0436">Ligase</keyword>
<dbReference type="Proteomes" id="UP000295455">
    <property type="component" value="Unassembled WGS sequence"/>
</dbReference>
<dbReference type="Gene3D" id="3.30.300.30">
    <property type="match status" value="1"/>
</dbReference>
<dbReference type="Gene3D" id="3.40.50.12780">
    <property type="entry name" value="N-terminal domain of ligase-like"/>
    <property type="match status" value="1"/>
</dbReference>
<evidence type="ECO:0000313" key="4">
    <source>
        <dbReference type="EMBL" id="TCL63146.1"/>
    </source>
</evidence>
<proteinExistence type="inferred from homology"/>
<dbReference type="GO" id="GO:0031956">
    <property type="term" value="F:medium-chain fatty acid-CoA ligase activity"/>
    <property type="evidence" value="ECO:0007669"/>
    <property type="project" value="TreeGrafter"/>
</dbReference>
<feature type="domain" description="AMP-dependent synthetase/ligase" evidence="3">
    <location>
        <begin position="60"/>
        <end position="200"/>
    </location>
</feature>
<evidence type="ECO:0000313" key="5">
    <source>
        <dbReference type="Proteomes" id="UP000295455"/>
    </source>
</evidence>
<comment type="similarity">
    <text evidence="1">Belongs to the ATP-dependent AMP-binding enzyme family.</text>
</comment>
<dbReference type="PANTHER" id="PTHR43201">
    <property type="entry name" value="ACYL-COA SYNTHETASE"/>
    <property type="match status" value="1"/>
</dbReference>
<accession>A0A4R1RBM6</accession>
<dbReference type="SUPFAM" id="SSF56801">
    <property type="entry name" value="Acetyl-CoA synthetase-like"/>
    <property type="match status" value="1"/>
</dbReference>
<dbReference type="EMBL" id="SLUP01000010">
    <property type="protein sequence ID" value="TCL63146.1"/>
    <property type="molecule type" value="Genomic_DNA"/>
</dbReference>
<evidence type="ECO:0000259" key="3">
    <source>
        <dbReference type="Pfam" id="PF00501"/>
    </source>
</evidence>
<comment type="caution">
    <text evidence="4">The sequence shown here is derived from an EMBL/GenBank/DDBJ whole genome shotgun (WGS) entry which is preliminary data.</text>
</comment>
<dbReference type="InterPro" id="IPR042099">
    <property type="entry name" value="ANL_N_sf"/>
</dbReference>
<dbReference type="InterPro" id="IPR000873">
    <property type="entry name" value="AMP-dep_synth/lig_dom"/>
</dbReference>
<protein>
    <submittedName>
        <fullName evidence="4">O-succinylbenzoic acid--CoA ligase</fullName>
    </submittedName>
</protein>
<reference evidence="4 5" key="1">
    <citation type="submission" date="2019-03" db="EMBL/GenBank/DDBJ databases">
        <title>Genomic Encyclopedia of Type Strains, Phase IV (KMG-IV): sequencing the most valuable type-strain genomes for metagenomic binning, comparative biology and taxonomic classification.</title>
        <authorList>
            <person name="Goeker M."/>
        </authorList>
    </citation>
    <scope>NUCLEOTIDE SEQUENCE [LARGE SCALE GENOMIC DNA]</scope>
    <source>
        <strain evidence="4 5">DSM 18792</strain>
    </source>
</reference>